<feature type="domain" description="Small ribosomal subunit protein mS35 mitochondrial conserved" evidence="3">
    <location>
        <begin position="667"/>
        <end position="727"/>
    </location>
</feature>
<dbReference type="PANTHER" id="PTHR13490:SF0">
    <property type="entry name" value="SMALL RIBOSOMAL SUBUNIT PROTEIN MS35"/>
    <property type="match status" value="1"/>
</dbReference>
<evidence type="ECO:0000256" key="2">
    <source>
        <dbReference type="SAM" id="MobiDB-lite"/>
    </source>
</evidence>
<evidence type="ECO:0000259" key="3">
    <source>
        <dbReference type="Pfam" id="PF10213"/>
    </source>
</evidence>
<feature type="region of interest" description="Disordered" evidence="2">
    <location>
        <begin position="282"/>
        <end position="301"/>
    </location>
</feature>
<evidence type="ECO:0000256" key="1">
    <source>
        <dbReference type="SAM" id="Coils"/>
    </source>
</evidence>
<feature type="region of interest" description="Disordered" evidence="2">
    <location>
        <begin position="527"/>
        <end position="548"/>
    </location>
</feature>
<comment type="caution">
    <text evidence="4">The sequence shown here is derived from an EMBL/GenBank/DDBJ whole genome shotgun (WGS) entry which is preliminary data.</text>
</comment>
<keyword evidence="5" id="KW-1185">Reference proteome</keyword>
<keyword evidence="1" id="KW-0175">Coiled coil</keyword>
<dbReference type="EMBL" id="JAJSOF020000013">
    <property type="protein sequence ID" value="KAJ4443815.1"/>
    <property type="molecule type" value="Genomic_DNA"/>
</dbReference>
<dbReference type="InterPro" id="IPR039848">
    <property type="entry name" value="Ribosomal_mS35_mt"/>
</dbReference>
<reference evidence="4 5" key="1">
    <citation type="journal article" date="2022" name="Allergy">
        <title>Genome assembly and annotation of Periplaneta americana reveal a comprehensive cockroach allergen profile.</title>
        <authorList>
            <person name="Wang L."/>
            <person name="Xiong Q."/>
            <person name="Saelim N."/>
            <person name="Wang L."/>
            <person name="Nong W."/>
            <person name="Wan A.T."/>
            <person name="Shi M."/>
            <person name="Liu X."/>
            <person name="Cao Q."/>
            <person name="Hui J.H.L."/>
            <person name="Sookrung N."/>
            <person name="Leung T.F."/>
            <person name="Tungtrongchitr A."/>
            <person name="Tsui S.K.W."/>
        </authorList>
    </citation>
    <scope>NUCLEOTIDE SEQUENCE [LARGE SCALE GENOMIC DNA]</scope>
    <source>
        <strain evidence="4">PWHHKU_190912</strain>
    </source>
</reference>
<protein>
    <recommendedName>
        <fullName evidence="3">Small ribosomal subunit protein mS35 mitochondrial conserved domain-containing protein</fullName>
    </recommendedName>
</protein>
<feature type="coiled-coil region" evidence="1">
    <location>
        <begin position="380"/>
        <end position="438"/>
    </location>
</feature>
<dbReference type="PANTHER" id="PTHR13490">
    <property type="entry name" value="MITOCHONDRIAL 28S RIBOSOMAL PROTEIN S28"/>
    <property type="match status" value="1"/>
</dbReference>
<evidence type="ECO:0000313" key="5">
    <source>
        <dbReference type="Proteomes" id="UP001148838"/>
    </source>
</evidence>
<gene>
    <name evidence="4" type="ORF">ANN_05596</name>
</gene>
<dbReference type="Pfam" id="PF10213">
    <property type="entry name" value="MRP-S28"/>
    <property type="match status" value="1"/>
</dbReference>
<accession>A0ABQ8TB93</accession>
<organism evidence="4 5">
    <name type="scientific">Periplaneta americana</name>
    <name type="common">American cockroach</name>
    <name type="synonym">Blatta americana</name>
    <dbReference type="NCBI Taxonomy" id="6978"/>
    <lineage>
        <taxon>Eukaryota</taxon>
        <taxon>Metazoa</taxon>
        <taxon>Ecdysozoa</taxon>
        <taxon>Arthropoda</taxon>
        <taxon>Hexapoda</taxon>
        <taxon>Insecta</taxon>
        <taxon>Pterygota</taxon>
        <taxon>Neoptera</taxon>
        <taxon>Polyneoptera</taxon>
        <taxon>Dictyoptera</taxon>
        <taxon>Blattodea</taxon>
        <taxon>Blattoidea</taxon>
        <taxon>Blattidae</taxon>
        <taxon>Blattinae</taxon>
        <taxon>Periplaneta</taxon>
    </lineage>
</organism>
<sequence length="819" mass="92550">MPSLGKQQRRSARGTNETAVVSRICSLHFEESSYEVPLKQKLLNYEPKNCRNLKVDAVPTKALAQSCLKRKSTDSLRLDRCEKRRRRKEIHDIIANSSCTVQANSKTNSDEQVSEDSALDLNNETITWRHGVNLLLLRLHTSCYIIHLKKRSESGDCDVLTCYGTKIVLQWLKEGKLVINKISQLGPMDPSTNSRAVMWAERLGVSSSFVDGQLTNQVVCGLHFPDTAFVTTDRKSLVRGCLPIAVGSEPTDDSKSFPYIPLNSLPTVLTAEDDLHVTRPTTTYSKSSMYPQPECSTGSAENTTSFTFEEEDVVVKEENLLLPCSSPLLSKTSEVEAKVISSPSFCPNCNVSLGKIDAERPKSQELYQDGQQWLRPKDEREDFSEVLAQLEEEQQRNRELQAQLEVEQQQNKALQARLDSEIERSRELQAQLEVEQERSVGFVVQLDAERIRCSELRSQIKRQSAGEFEAETSQQLRHFLEALPCENNDIAIAAAKCGNTAALKCLLASDDDDFRVLDLKQKKQGPTRRKFKKQEVMPPRTSVMPVDQDWGSVWPGPRTFHPASVPLPVRQGYNDKGATPGKFANAELMKIPNFLHLTPPVVKRQCEALKHFCTAWPQGLETDKQCEEAFPIEVITSDYCHSSPDIRDPLARIVTLKFKESITTLPQVKLNSLPLNAHAKDKLLRLVGERYNPDSGVLTIMTDRCPLRKQNLDYAMYLLTALFHESWKVEAWESEKSEADMEYYDWETSASHRSIKDLLTWTPDGPTEQPQDVQADLQAFKTAVSTMMNEGEETYTLSRYKEEVKKLLSLSDFSTSSES</sequence>
<dbReference type="Proteomes" id="UP001148838">
    <property type="component" value="Unassembled WGS sequence"/>
</dbReference>
<evidence type="ECO:0000313" key="4">
    <source>
        <dbReference type="EMBL" id="KAJ4443815.1"/>
    </source>
</evidence>
<proteinExistence type="predicted"/>
<name>A0ABQ8TB93_PERAM</name>
<dbReference type="InterPro" id="IPR019349">
    <property type="entry name" value="Ribosomal_mS35_mit"/>
</dbReference>